<name>A0A6N2B390_SOLCI</name>
<proteinExistence type="predicted"/>
<gene>
    <name evidence="1" type="ORF">EJD97_019513</name>
</gene>
<comment type="caution">
    <text evidence="1">The sequence shown here is derived from an EMBL/GenBank/DDBJ whole genome shotgun (WGS) entry which is preliminary data.</text>
</comment>
<protein>
    <recommendedName>
        <fullName evidence="2">Serine-threonine/tyrosine-protein kinase catalytic domain-containing protein</fullName>
    </recommendedName>
</protein>
<accession>A0A6N2B390</accession>
<dbReference type="EMBL" id="RXGB01005513">
    <property type="protein sequence ID" value="TMW87761.1"/>
    <property type="molecule type" value="Genomic_DNA"/>
</dbReference>
<evidence type="ECO:0000313" key="1">
    <source>
        <dbReference type="EMBL" id="TMW87761.1"/>
    </source>
</evidence>
<reference evidence="1" key="1">
    <citation type="submission" date="2019-05" db="EMBL/GenBank/DDBJ databases">
        <title>The de novo reference genome and transcriptome assemblies of the wild tomato species Solanum chilense.</title>
        <authorList>
            <person name="Stam R."/>
            <person name="Nosenko T."/>
            <person name="Hoerger A.C."/>
            <person name="Stephan W."/>
            <person name="Seidel M.A."/>
            <person name="Kuhn J.M.M."/>
            <person name="Haberer G."/>
            <person name="Tellier A."/>
        </authorList>
    </citation>
    <scope>NUCLEOTIDE SEQUENCE</scope>
    <source>
        <tissue evidence="1">Mature leaves</tissue>
    </source>
</reference>
<dbReference type="AlphaFoldDB" id="A0A6N2B390"/>
<sequence length="127" mass="14814">MTERHPIETNRTIDERVTIKWAMRILKHGESVIAMDRRLRRSPALIETVEKVLKLARQCLAHSRLARLPMKKCAEVLWGIRTQFVEKSIPKTSTSSHSTNSLGRNAKRDWEDLYTVYYSKNYKIAST</sequence>
<organism evidence="1">
    <name type="scientific">Solanum chilense</name>
    <name type="common">Tomato</name>
    <name type="synonym">Lycopersicon chilense</name>
    <dbReference type="NCBI Taxonomy" id="4083"/>
    <lineage>
        <taxon>Eukaryota</taxon>
        <taxon>Viridiplantae</taxon>
        <taxon>Streptophyta</taxon>
        <taxon>Embryophyta</taxon>
        <taxon>Tracheophyta</taxon>
        <taxon>Spermatophyta</taxon>
        <taxon>Magnoliopsida</taxon>
        <taxon>eudicotyledons</taxon>
        <taxon>Gunneridae</taxon>
        <taxon>Pentapetalae</taxon>
        <taxon>asterids</taxon>
        <taxon>lamiids</taxon>
        <taxon>Solanales</taxon>
        <taxon>Solanaceae</taxon>
        <taxon>Solanoideae</taxon>
        <taxon>Solaneae</taxon>
        <taxon>Solanum</taxon>
        <taxon>Solanum subgen. Lycopersicon</taxon>
    </lineage>
</organism>
<evidence type="ECO:0008006" key="2">
    <source>
        <dbReference type="Google" id="ProtNLM"/>
    </source>
</evidence>